<comment type="cofactor">
    <cofactor evidence="1">
        <name>Mg(2+)</name>
        <dbReference type="ChEBI" id="CHEBI:18420"/>
    </cofactor>
</comment>
<sequence>MDRSAVGFGTSGARGLVSSMTDSVCFAYTVGYLRHLERCGEFGPGTSVALAGDLRPSTPRIMRACLAAILFMGGTPIYCGHVPTPALCVFAFSRRIPSLMVTGSHIPDDRNGIKFNRLDGEFMKSDEAGMLGIDVAIPAEIFDRAGALLEPPPLPEPTDVLTGYLERYVGFFGREALSGFRIAFYQHSGVGRDFLPGLLEALGAEVLVLGRSAQFVPVDTEAVREADHRLAREWAQTHEIDAIVTTDGDADRPLVADESGAWLRGDILGLVTARFLGAGAVTTPVNSNTALEAAAFARRINRTRIGSPFVIQDMMRAENDGIRPSVGYEANGGFLLASPVERDGHVLSPLPTRDAVLPILSVLLAAREQGGSLRRLQQALPQRFTLSDRVAPLPSAVSLETIRGLRERIEETTLVPGLGAERNRVLSVDETDGLRLFLSGGDILHLRPSGNAPELRIYVEASAPERAFSLLEEARALVAPAS</sequence>
<dbReference type="Pfam" id="PF02879">
    <property type="entry name" value="PGM_PMM_II"/>
    <property type="match status" value="1"/>
</dbReference>
<dbReference type="GO" id="GO:0000287">
    <property type="term" value="F:magnesium ion binding"/>
    <property type="evidence" value="ECO:0007669"/>
    <property type="project" value="InterPro"/>
</dbReference>
<dbReference type="InterPro" id="IPR005846">
    <property type="entry name" value="A-D-PHexomutase_a/b/a-III"/>
</dbReference>
<dbReference type="InterPro" id="IPR016066">
    <property type="entry name" value="A-D-PHexomutase_CS"/>
</dbReference>
<feature type="domain" description="Alpha-D-phosphohexomutase alpha/beta/alpha" evidence="11">
    <location>
        <begin position="270"/>
        <end position="384"/>
    </location>
</feature>
<comment type="similarity">
    <text evidence="2 7">Belongs to the phosphohexose mutase family.</text>
</comment>
<dbReference type="Pfam" id="PF02878">
    <property type="entry name" value="PGM_PMM_I"/>
    <property type="match status" value="1"/>
</dbReference>
<dbReference type="SUPFAM" id="SSF55957">
    <property type="entry name" value="Phosphoglucomutase, C-terminal domain"/>
    <property type="match status" value="1"/>
</dbReference>
<evidence type="ECO:0000256" key="3">
    <source>
        <dbReference type="ARBA" id="ARBA00022553"/>
    </source>
</evidence>
<dbReference type="Pfam" id="PF00408">
    <property type="entry name" value="PGM_PMM_IV"/>
    <property type="match status" value="1"/>
</dbReference>
<keyword evidence="3" id="KW-0597">Phosphoprotein</keyword>
<feature type="domain" description="Alpha-D-phosphohexomutase C-terminal" evidence="8">
    <location>
        <begin position="412"/>
        <end position="472"/>
    </location>
</feature>
<dbReference type="GO" id="GO:0005975">
    <property type="term" value="P:carbohydrate metabolic process"/>
    <property type="evidence" value="ECO:0007669"/>
    <property type="project" value="InterPro"/>
</dbReference>
<dbReference type="PANTHER" id="PTHR42946">
    <property type="entry name" value="PHOSPHOHEXOSE MUTASE"/>
    <property type="match status" value="1"/>
</dbReference>
<dbReference type="InterPro" id="IPR005844">
    <property type="entry name" value="A-D-PHexomutase_a/b/a-I"/>
</dbReference>
<evidence type="ECO:0000256" key="5">
    <source>
        <dbReference type="ARBA" id="ARBA00022842"/>
    </source>
</evidence>
<dbReference type="InterPro" id="IPR005845">
    <property type="entry name" value="A-D-PHexomutase_a/b/a-II"/>
</dbReference>
<dbReference type="Gene3D" id="3.40.120.10">
    <property type="entry name" value="Alpha-D-Glucose-1,6-Bisphosphate, subunit A, domain 3"/>
    <property type="match status" value="3"/>
</dbReference>
<evidence type="ECO:0000259" key="10">
    <source>
        <dbReference type="Pfam" id="PF02879"/>
    </source>
</evidence>
<dbReference type="PROSITE" id="PS00710">
    <property type="entry name" value="PGM_PMM"/>
    <property type="match status" value="1"/>
</dbReference>
<evidence type="ECO:0000313" key="13">
    <source>
        <dbReference type="Proteomes" id="UP000321405"/>
    </source>
</evidence>
<proteinExistence type="inferred from homology"/>
<keyword evidence="4 7" id="KW-0479">Metal-binding</keyword>
<keyword evidence="13" id="KW-1185">Reference proteome</keyword>
<dbReference type="InterPro" id="IPR036900">
    <property type="entry name" value="A-D-PHexomutase_C_sf"/>
</dbReference>
<dbReference type="InterPro" id="IPR005843">
    <property type="entry name" value="A-D-PHexomutase_C"/>
</dbReference>
<dbReference type="SUPFAM" id="SSF53738">
    <property type="entry name" value="Phosphoglucomutase, first 3 domains"/>
    <property type="match status" value="3"/>
</dbReference>
<evidence type="ECO:0000259" key="11">
    <source>
        <dbReference type="Pfam" id="PF02880"/>
    </source>
</evidence>
<evidence type="ECO:0000256" key="2">
    <source>
        <dbReference type="ARBA" id="ARBA00010231"/>
    </source>
</evidence>
<dbReference type="GO" id="GO:0004615">
    <property type="term" value="F:phosphomannomutase activity"/>
    <property type="evidence" value="ECO:0007669"/>
    <property type="project" value="TreeGrafter"/>
</dbReference>
<accession>A0A511BSG9</accession>
<keyword evidence="6" id="KW-0413">Isomerase</keyword>
<name>A0A511BSG9_9PROT</name>
<dbReference type="CDD" id="cd03088">
    <property type="entry name" value="ManB"/>
    <property type="match status" value="1"/>
</dbReference>
<evidence type="ECO:0000256" key="7">
    <source>
        <dbReference type="RuleBase" id="RU004326"/>
    </source>
</evidence>
<organism evidence="12 13">
    <name type="scientific">Swaminathania salitolerans</name>
    <dbReference type="NCBI Taxonomy" id="182838"/>
    <lineage>
        <taxon>Bacteria</taxon>
        <taxon>Pseudomonadati</taxon>
        <taxon>Pseudomonadota</taxon>
        <taxon>Alphaproteobacteria</taxon>
        <taxon>Acetobacterales</taxon>
        <taxon>Acetobacteraceae</taxon>
        <taxon>Swaminathania</taxon>
    </lineage>
</organism>
<keyword evidence="5 7" id="KW-0460">Magnesium</keyword>
<dbReference type="InterPro" id="IPR050060">
    <property type="entry name" value="Phosphoglucosamine_mutase"/>
</dbReference>
<dbReference type="PANTHER" id="PTHR42946:SF1">
    <property type="entry name" value="PHOSPHOGLUCOMUTASE (ALPHA-D-GLUCOSE-1,6-BISPHOSPHATE-DEPENDENT)"/>
    <property type="match status" value="1"/>
</dbReference>
<evidence type="ECO:0000259" key="8">
    <source>
        <dbReference type="Pfam" id="PF00408"/>
    </source>
</evidence>
<dbReference type="Proteomes" id="UP000321405">
    <property type="component" value="Unassembled WGS sequence"/>
</dbReference>
<dbReference type="EMBL" id="BJVC01000003">
    <property type="protein sequence ID" value="GEL02544.1"/>
    <property type="molecule type" value="Genomic_DNA"/>
</dbReference>
<dbReference type="Pfam" id="PF02880">
    <property type="entry name" value="PGM_PMM_III"/>
    <property type="match status" value="1"/>
</dbReference>
<evidence type="ECO:0000256" key="4">
    <source>
        <dbReference type="ARBA" id="ARBA00022723"/>
    </source>
</evidence>
<reference evidence="12 13" key="1">
    <citation type="submission" date="2019-07" db="EMBL/GenBank/DDBJ databases">
        <title>Whole genome shotgun sequence of Swaminathania salitolerans NBRC 104436.</title>
        <authorList>
            <person name="Hosoyama A."/>
            <person name="Uohara A."/>
            <person name="Ohji S."/>
            <person name="Ichikawa N."/>
        </authorList>
    </citation>
    <scope>NUCLEOTIDE SEQUENCE [LARGE SCALE GENOMIC DNA]</scope>
    <source>
        <strain evidence="12 13">NBRC 104436</strain>
    </source>
</reference>
<evidence type="ECO:0000313" key="12">
    <source>
        <dbReference type="EMBL" id="GEL02544.1"/>
    </source>
</evidence>
<feature type="domain" description="Alpha-D-phosphohexomutase alpha/beta/alpha" evidence="9">
    <location>
        <begin position="7"/>
        <end position="126"/>
    </location>
</feature>
<comment type="caution">
    <text evidence="12">The sequence shown here is derived from an EMBL/GenBank/DDBJ whole genome shotgun (WGS) entry which is preliminary data.</text>
</comment>
<dbReference type="AlphaFoldDB" id="A0A511BSG9"/>
<dbReference type="Gene3D" id="3.30.310.50">
    <property type="entry name" value="Alpha-D-phosphohexomutase, C-terminal domain"/>
    <property type="match status" value="1"/>
</dbReference>
<feature type="domain" description="Alpha-D-phosphohexomutase alpha/beta/alpha" evidence="10">
    <location>
        <begin position="164"/>
        <end position="260"/>
    </location>
</feature>
<dbReference type="InterPro" id="IPR016055">
    <property type="entry name" value="A-D-PHexomutase_a/b/a-I/II/III"/>
</dbReference>
<protein>
    <submittedName>
        <fullName evidence="12">Phosphomannomutase</fullName>
    </submittedName>
</protein>
<evidence type="ECO:0000256" key="6">
    <source>
        <dbReference type="ARBA" id="ARBA00023235"/>
    </source>
</evidence>
<gene>
    <name evidence="12" type="primary">manB</name>
    <name evidence="12" type="ORF">SSA02_17070</name>
</gene>
<evidence type="ECO:0000259" key="9">
    <source>
        <dbReference type="Pfam" id="PF02878"/>
    </source>
</evidence>
<evidence type="ECO:0000256" key="1">
    <source>
        <dbReference type="ARBA" id="ARBA00001946"/>
    </source>
</evidence>